<dbReference type="EMBL" id="KB202793">
    <property type="protein sequence ID" value="ESO88055.1"/>
    <property type="molecule type" value="Genomic_DNA"/>
</dbReference>
<dbReference type="InterPro" id="IPR053066">
    <property type="entry name" value="ADGR_G7"/>
</dbReference>
<dbReference type="PROSITE" id="PS50261">
    <property type="entry name" value="G_PROTEIN_RECEP_F2_4"/>
    <property type="match status" value="1"/>
</dbReference>
<feature type="transmembrane region" description="Helical" evidence="6">
    <location>
        <begin position="150"/>
        <end position="172"/>
    </location>
</feature>
<dbReference type="AlphaFoldDB" id="V3ZZG8"/>
<accession>V3ZZG8</accession>
<dbReference type="CDD" id="cd15040">
    <property type="entry name" value="7tmB2_Adhesion"/>
    <property type="match status" value="1"/>
</dbReference>
<dbReference type="PANTHER" id="PTHR47767">
    <property type="entry name" value="ADHESION G PROTEIN-COUPLED RECEPTOR G7"/>
    <property type="match status" value="1"/>
</dbReference>
<gene>
    <name evidence="8" type="ORF">LOTGIDRAFT_126903</name>
</gene>
<feature type="region of interest" description="Disordered" evidence="5">
    <location>
        <begin position="252"/>
        <end position="271"/>
    </location>
</feature>
<dbReference type="SUPFAM" id="SSF81321">
    <property type="entry name" value="Family A G protein-coupled receptor-like"/>
    <property type="match status" value="1"/>
</dbReference>
<comment type="subcellular location">
    <subcellularLocation>
        <location evidence="1">Membrane</location>
        <topology evidence="1">Multi-pass membrane protein</topology>
    </subcellularLocation>
</comment>
<evidence type="ECO:0000256" key="2">
    <source>
        <dbReference type="ARBA" id="ARBA00022692"/>
    </source>
</evidence>
<evidence type="ECO:0000256" key="5">
    <source>
        <dbReference type="SAM" id="MobiDB-lite"/>
    </source>
</evidence>
<dbReference type="GO" id="GO:0007166">
    <property type="term" value="P:cell surface receptor signaling pathway"/>
    <property type="evidence" value="ECO:0007669"/>
    <property type="project" value="InterPro"/>
</dbReference>
<evidence type="ECO:0000259" key="7">
    <source>
        <dbReference type="PROSITE" id="PS50261"/>
    </source>
</evidence>
<evidence type="ECO:0000256" key="4">
    <source>
        <dbReference type="ARBA" id="ARBA00023136"/>
    </source>
</evidence>
<organism evidence="8 9">
    <name type="scientific">Lottia gigantea</name>
    <name type="common">Giant owl limpet</name>
    <dbReference type="NCBI Taxonomy" id="225164"/>
    <lineage>
        <taxon>Eukaryota</taxon>
        <taxon>Metazoa</taxon>
        <taxon>Spiralia</taxon>
        <taxon>Lophotrochozoa</taxon>
        <taxon>Mollusca</taxon>
        <taxon>Gastropoda</taxon>
        <taxon>Patellogastropoda</taxon>
        <taxon>Lottioidea</taxon>
        <taxon>Lottiidae</taxon>
        <taxon>Lottia</taxon>
    </lineage>
</organism>
<dbReference type="Proteomes" id="UP000030746">
    <property type="component" value="Unassembled WGS sequence"/>
</dbReference>
<keyword evidence="4 6" id="KW-0472">Membrane</keyword>
<reference evidence="8 9" key="1">
    <citation type="journal article" date="2013" name="Nature">
        <title>Insights into bilaterian evolution from three spiralian genomes.</title>
        <authorList>
            <person name="Simakov O."/>
            <person name="Marletaz F."/>
            <person name="Cho S.J."/>
            <person name="Edsinger-Gonzales E."/>
            <person name="Havlak P."/>
            <person name="Hellsten U."/>
            <person name="Kuo D.H."/>
            <person name="Larsson T."/>
            <person name="Lv J."/>
            <person name="Arendt D."/>
            <person name="Savage R."/>
            <person name="Osoegawa K."/>
            <person name="de Jong P."/>
            <person name="Grimwood J."/>
            <person name="Chapman J.A."/>
            <person name="Shapiro H."/>
            <person name="Aerts A."/>
            <person name="Otillar R.P."/>
            <person name="Terry A.Y."/>
            <person name="Boore J.L."/>
            <person name="Grigoriev I.V."/>
            <person name="Lindberg D.R."/>
            <person name="Seaver E.C."/>
            <person name="Weisblat D.A."/>
            <person name="Putnam N.H."/>
            <person name="Rokhsar D.S."/>
        </authorList>
    </citation>
    <scope>NUCLEOTIDE SEQUENCE [LARGE SCALE GENOMIC DNA]</scope>
</reference>
<keyword evidence="9" id="KW-1185">Reference proteome</keyword>
<feature type="transmembrane region" description="Helical" evidence="6">
    <location>
        <begin position="27"/>
        <end position="49"/>
    </location>
</feature>
<dbReference type="CTD" id="20232652"/>
<dbReference type="PANTHER" id="PTHR47767:SF1">
    <property type="entry name" value="ADHESION G PROTEIN-COUPLED RECEPTOR G7"/>
    <property type="match status" value="1"/>
</dbReference>
<dbReference type="KEGG" id="lgi:LOTGIDRAFT_126903"/>
<feature type="transmembrane region" description="Helical" evidence="6">
    <location>
        <begin position="61"/>
        <end position="83"/>
    </location>
</feature>
<dbReference type="InterPro" id="IPR000832">
    <property type="entry name" value="GPCR_2_secretin-like"/>
</dbReference>
<dbReference type="InterPro" id="IPR017981">
    <property type="entry name" value="GPCR_2-like_7TM"/>
</dbReference>
<dbReference type="GeneID" id="20232652"/>
<dbReference type="PRINTS" id="PR00249">
    <property type="entry name" value="GPCRSECRETIN"/>
</dbReference>
<protein>
    <recommendedName>
        <fullName evidence="7">G-protein coupled receptors family 2 profile 2 domain-containing protein</fullName>
    </recommendedName>
</protein>
<feature type="domain" description="G-protein coupled receptors family 2 profile 2" evidence="7">
    <location>
        <begin position="1"/>
        <end position="202"/>
    </location>
</feature>
<feature type="transmembrane region" description="Helical" evidence="6">
    <location>
        <begin position="178"/>
        <end position="200"/>
    </location>
</feature>
<evidence type="ECO:0000256" key="1">
    <source>
        <dbReference type="ARBA" id="ARBA00004141"/>
    </source>
</evidence>
<dbReference type="RefSeq" id="XP_009061365.1">
    <property type="nucleotide sequence ID" value="XM_009063117.1"/>
</dbReference>
<proteinExistence type="predicted"/>
<dbReference type="GO" id="GO:0016020">
    <property type="term" value="C:membrane"/>
    <property type="evidence" value="ECO:0007669"/>
    <property type="project" value="UniProtKB-SubCell"/>
</dbReference>
<dbReference type="GO" id="GO:0004930">
    <property type="term" value="F:G protein-coupled receptor activity"/>
    <property type="evidence" value="ECO:0007669"/>
    <property type="project" value="InterPro"/>
</dbReference>
<dbReference type="OMA" id="NCWIQND"/>
<feature type="transmembrane region" description="Helical" evidence="6">
    <location>
        <begin position="103"/>
        <end position="129"/>
    </location>
</feature>
<sequence>MLCSWIVFLAGINQTDDYGGCIAVAVLLHYFILASFMWMLMEGILQYLLFVRVLGTYFENYMWKTAISAWVLPLVPIIVMLAIDIDLYNGGNTYCWMSLTGFYYGFSIPVGVIILANIIIYIMVTCSICNRRNINTGDSKSTSRSTLTNIRASFCCFIILGRFSWIFGFLAISDARLVFQYIFTIINSIQGFLIFALFTLRDKNVRDYWQELCCYRSKFNGQSSKQRTKTSSESAAKNSSDLTFSDVRKNSTTVNDINSNDQRQEPYTQQL</sequence>
<name>V3ZZG8_LOTGI</name>
<keyword evidence="2 6" id="KW-0812">Transmembrane</keyword>
<evidence type="ECO:0000256" key="3">
    <source>
        <dbReference type="ARBA" id="ARBA00022989"/>
    </source>
</evidence>
<dbReference type="Gene3D" id="1.20.1070.10">
    <property type="entry name" value="Rhodopsin 7-helix transmembrane proteins"/>
    <property type="match status" value="1"/>
</dbReference>
<dbReference type="OrthoDB" id="10037534at2759"/>
<evidence type="ECO:0000256" key="6">
    <source>
        <dbReference type="SAM" id="Phobius"/>
    </source>
</evidence>
<evidence type="ECO:0000313" key="8">
    <source>
        <dbReference type="EMBL" id="ESO88055.1"/>
    </source>
</evidence>
<dbReference type="HOGENOM" id="CLU_002753_3_2_1"/>
<dbReference type="Pfam" id="PF00002">
    <property type="entry name" value="7tm_2"/>
    <property type="match status" value="1"/>
</dbReference>
<keyword evidence="3 6" id="KW-1133">Transmembrane helix</keyword>
<evidence type="ECO:0000313" key="9">
    <source>
        <dbReference type="Proteomes" id="UP000030746"/>
    </source>
</evidence>